<organism evidence="9 10">
    <name type="scientific">Gregarina niphandrodes</name>
    <name type="common">Septate eugregarine</name>
    <dbReference type="NCBI Taxonomy" id="110365"/>
    <lineage>
        <taxon>Eukaryota</taxon>
        <taxon>Sar</taxon>
        <taxon>Alveolata</taxon>
        <taxon>Apicomplexa</taxon>
        <taxon>Conoidasida</taxon>
        <taxon>Gregarinasina</taxon>
        <taxon>Eugregarinorida</taxon>
        <taxon>Gregarinidae</taxon>
        <taxon>Gregarina</taxon>
    </lineage>
</organism>
<evidence type="ECO:0000313" key="9">
    <source>
        <dbReference type="EMBL" id="EZG68107.1"/>
    </source>
</evidence>
<keyword evidence="5 6" id="KW-0413">Isomerase</keyword>
<evidence type="ECO:0000256" key="2">
    <source>
        <dbReference type="ARBA" id="ARBA00022574"/>
    </source>
</evidence>
<dbReference type="Gene3D" id="2.40.100.10">
    <property type="entry name" value="Cyclophilin-like"/>
    <property type="match status" value="1"/>
</dbReference>
<protein>
    <recommendedName>
        <fullName evidence="6">Peptidyl-prolyl cis-trans isomerase</fullName>
        <shortName evidence="6">PPIase</shortName>
        <ecNumber evidence="6">5.2.1.8</ecNumber>
    </recommendedName>
</protein>
<comment type="similarity">
    <text evidence="6">Belongs to the cyclophilin-type PPIase family.</text>
</comment>
<dbReference type="Pfam" id="PF00160">
    <property type="entry name" value="Pro_isomerase"/>
    <property type="match status" value="1"/>
</dbReference>
<dbReference type="InterPro" id="IPR029000">
    <property type="entry name" value="Cyclophilin-like_dom_sf"/>
</dbReference>
<dbReference type="RefSeq" id="XP_011130092.1">
    <property type="nucleotide sequence ID" value="XM_011131790.1"/>
</dbReference>
<comment type="catalytic activity">
    <reaction evidence="1 6">
        <text>[protein]-peptidylproline (omega=180) = [protein]-peptidylproline (omega=0)</text>
        <dbReference type="Rhea" id="RHEA:16237"/>
        <dbReference type="Rhea" id="RHEA-COMP:10747"/>
        <dbReference type="Rhea" id="RHEA-COMP:10748"/>
        <dbReference type="ChEBI" id="CHEBI:83833"/>
        <dbReference type="ChEBI" id="CHEBI:83834"/>
        <dbReference type="EC" id="5.2.1.8"/>
    </reaction>
</comment>
<dbReference type="Proteomes" id="UP000019763">
    <property type="component" value="Unassembled WGS sequence"/>
</dbReference>
<reference evidence="9" key="1">
    <citation type="submission" date="2013-12" db="EMBL/GenBank/DDBJ databases">
        <authorList>
            <person name="Omoto C.K."/>
            <person name="Sibley D."/>
            <person name="Venepally P."/>
            <person name="Hadjithomas M."/>
            <person name="Karamycheva S."/>
            <person name="Brunk B."/>
            <person name="Roos D."/>
            <person name="Caler E."/>
            <person name="Lorenzi H."/>
        </authorList>
    </citation>
    <scope>NUCLEOTIDE SEQUENCE</scope>
</reference>
<comment type="caution">
    <text evidence="9">The sequence shown here is derived from an EMBL/GenBank/DDBJ whole genome shotgun (WGS) entry which is preliminary data.</text>
</comment>
<feature type="region of interest" description="Disordered" evidence="7">
    <location>
        <begin position="1"/>
        <end position="31"/>
    </location>
</feature>
<sequence>MSHPLKTKNETINRPTNDDSKTYNKSPEGTTSTHAAFKQVILSGKGNVILHTTVGDIELELYWHHAPKTCENFYQLARRGYYNNTLVHRVSPNFIIQMGDPTGTGTGGESIYGKYMDDEICPELRHTGAGTLSMANTGQPNTNGSQFFIAMCPCPHLDGKNTIFGRVAKGFDKCILINKLHVNKQERPLTDVKILKTFVTLQGLTPID</sequence>
<dbReference type="VEuPathDB" id="CryptoDB:GNI_064360"/>
<feature type="domain" description="PPIase cyclophilin-type" evidence="8">
    <location>
        <begin position="51"/>
        <end position="199"/>
    </location>
</feature>
<dbReference type="FunFam" id="2.40.100.10:FF:000003">
    <property type="entry name" value="Peptidylprolyl isomerase domain and WD repeat-containing 1"/>
    <property type="match status" value="1"/>
</dbReference>
<proteinExistence type="inferred from homology"/>
<keyword evidence="10" id="KW-1185">Reference proteome</keyword>
<dbReference type="PRINTS" id="PR00153">
    <property type="entry name" value="CSAPPISMRASE"/>
</dbReference>
<dbReference type="SUPFAM" id="SSF50891">
    <property type="entry name" value="Cyclophilin-like"/>
    <property type="match status" value="1"/>
</dbReference>
<evidence type="ECO:0000256" key="1">
    <source>
        <dbReference type="ARBA" id="ARBA00000971"/>
    </source>
</evidence>
<dbReference type="OMA" id="PYHKANF"/>
<evidence type="ECO:0000313" key="10">
    <source>
        <dbReference type="Proteomes" id="UP000019763"/>
    </source>
</evidence>
<dbReference type="InterPro" id="IPR044666">
    <property type="entry name" value="Cyclophilin_A-like"/>
</dbReference>
<dbReference type="GO" id="GO:0003755">
    <property type="term" value="F:peptidyl-prolyl cis-trans isomerase activity"/>
    <property type="evidence" value="ECO:0007669"/>
    <property type="project" value="UniProtKB-UniRule"/>
</dbReference>
<dbReference type="InterPro" id="IPR002130">
    <property type="entry name" value="Cyclophilin-type_PPIase_dom"/>
</dbReference>
<dbReference type="PANTHER" id="PTHR45625">
    <property type="entry name" value="PEPTIDYL-PROLYL CIS-TRANS ISOMERASE-RELATED"/>
    <property type="match status" value="1"/>
</dbReference>
<evidence type="ECO:0000256" key="6">
    <source>
        <dbReference type="RuleBase" id="RU363019"/>
    </source>
</evidence>
<dbReference type="GO" id="GO:0071013">
    <property type="term" value="C:catalytic step 2 spliceosome"/>
    <property type="evidence" value="ECO:0007669"/>
    <property type="project" value="TreeGrafter"/>
</dbReference>
<keyword evidence="4 6" id="KW-0697">Rotamase</keyword>
<evidence type="ECO:0000256" key="3">
    <source>
        <dbReference type="ARBA" id="ARBA00022737"/>
    </source>
</evidence>
<evidence type="ECO:0000256" key="7">
    <source>
        <dbReference type="SAM" id="MobiDB-lite"/>
    </source>
</evidence>
<dbReference type="EMBL" id="AFNH02000484">
    <property type="protein sequence ID" value="EZG68107.1"/>
    <property type="molecule type" value="Genomic_DNA"/>
</dbReference>
<comment type="function">
    <text evidence="6">PPIases accelerate the folding of proteins. It catalyzes the cis-trans isomerization of proline imidic peptide bonds in oligopeptides.</text>
</comment>
<dbReference type="GeneID" id="22912376"/>
<name>A0A023B7W8_GRENI</name>
<evidence type="ECO:0000259" key="8">
    <source>
        <dbReference type="PROSITE" id="PS50072"/>
    </source>
</evidence>
<keyword evidence="2" id="KW-0853">WD repeat</keyword>
<dbReference type="PROSITE" id="PS50072">
    <property type="entry name" value="CSA_PPIASE_2"/>
    <property type="match status" value="1"/>
</dbReference>
<gene>
    <name evidence="9" type="ORF">GNI_064360</name>
</gene>
<evidence type="ECO:0000256" key="5">
    <source>
        <dbReference type="ARBA" id="ARBA00023235"/>
    </source>
</evidence>
<dbReference type="OrthoDB" id="271386at2759"/>
<dbReference type="AlphaFoldDB" id="A0A023B7W8"/>
<dbReference type="PANTHER" id="PTHR45625:SF4">
    <property type="entry name" value="PEPTIDYLPROLYL ISOMERASE DOMAIN AND WD REPEAT-CONTAINING PROTEIN 1"/>
    <property type="match status" value="1"/>
</dbReference>
<feature type="compositionally biased region" description="Basic and acidic residues" evidence="7">
    <location>
        <begin position="7"/>
        <end position="22"/>
    </location>
</feature>
<dbReference type="EC" id="5.2.1.8" evidence="6"/>
<evidence type="ECO:0000256" key="4">
    <source>
        <dbReference type="ARBA" id="ARBA00023110"/>
    </source>
</evidence>
<accession>A0A023B7W8</accession>
<keyword evidence="3" id="KW-0677">Repeat</keyword>
<dbReference type="eggNOG" id="KOG0881">
    <property type="taxonomic scope" value="Eukaryota"/>
</dbReference>